<feature type="compositionally biased region" description="Polar residues" evidence="1">
    <location>
        <begin position="25"/>
        <end position="35"/>
    </location>
</feature>
<dbReference type="Proteomes" id="UP000799779">
    <property type="component" value="Unassembled WGS sequence"/>
</dbReference>
<protein>
    <recommendedName>
        <fullName evidence="4">Actin-like ATPase domain-containing protein</fullName>
    </recommendedName>
</protein>
<name>A0A6A5WMA7_9PLEO</name>
<dbReference type="InterPro" id="IPR043129">
    <property type="entry name" value="ATPase_NBD"/>
</dbReference>
<dbReference type="AlphaFoldDB" id="A0A6A5WMA7"/>
<dbReference type="SUPFAM" id="SSF53067">
    <property type="entry name" value="Actin-like ATPase domain"/>
    <property type="match status" value="2"/>
</dbReference>
<evidence type="ECO:0008006" key="4">
    <source>
        <dbReference type="Google" id="ProtNLM"/>
    </source>
</evidence>
<feature type="compositionally biased region" description="Pro residues" evidence="1">
    <location>
        <begin position="36"/>
        <end position="48"/>
    </location>
</feature>
<evidence type="ECO:0000313" key="2">
    <source>
        <dbReference type="EMBL" id="KAF2001291.1"/>
    </source>
</evidence>
<dbReference type="PANTHER" id="PTHR14187">
    <property type="entry name" value="ALPHA KINASE/ELONGATION FACTOR 2 KINASE"/>
    <property type="match status" value="1"/>
</dbReference>
<evidence type="ECO:0000313" key="3">
    <source>
        <dbReference type="Proteomes" id="UP000799779"/>
    </source>
</evidence>
<reference evidence="2" key="1">
    <citation type="journal article" date="2020" name="Stud. Mycol.">
        <title>101 Dothideomycetes genomes: a test case for predicting lifestyles and emergence of pathogens.</title>
        <authorList>
            <person name="Haridas S."/>
            <person name="Albert R."/>
            <person name="Binder M."/>
            <person name="Bloem J."/>
            <person name="Labutti K."/>
            <person name="Salamov A."/>
            <person name="Andreopoulos B."/>
            <person name="Baker S."/>
            <person name="Barry K."/>
            <person name="Bills G."/>
            <person name="Bluhm B."/>
            <person name="Cannon C."/>
            <person name="Castanera R."/>
            <person name="Culley D."/>
            <person name="Daum C."/>
            <person name="Ezra D."/>
            <person name="Gonzalez J."/>
            <person name="Henrissat B."/>
            <person name="Kuo A."/>
            <person name="Liang C."/>
            <person name="Lipzen A."/>
            <person name="Lutzoni F."/>
            <person name="Magnuson J."/>
            <person name="Mondo S."/>
            <person name="Nolan M."/>
            <person name="Ohm R."/>
            <person name="Pangilinan J."/>
            <person name="Park H.-J."/>
            <person name="Ramirez L."/>
            <person name="Alfaro M."/>
            <person name="Sun H."/>
            <person name="Tritt A."/>
            <person name="Yoshinaga Y."/>
            <person name="Zwiers L.-H."/>
            <person name="Turgeon B."/>
            <person name="Goodwin S."/>
            <person name="Spatafora J."/>
            <person name="Crous P."/>
            <person name="Grigoriev I."/>
        </authorList>
    </citation>
    <scope>NUCLEOTIDE SEQUENCE</scope>
    <source>
        <strain evidence="2">CBS 123094</strain>
    </source>
</reference>
<evidence type="ECO:0000256" key="1">
    <source>
        <dbReference type="SAM" id="MobiDB-lite"/>
    </source>
</evidence>
<keyword evidence="3" id="KW-1185">Reference proteome</keyword>
<sequence>MEPRKTVSEPELQDPETVQYRVPSLSGSVASSINLPPSPSPSTQPIPLPKEIASAKRSSSFVIGHRSPPPSHSNSHSSYSSPSFHPSPVPTRTTSHTARDYGQQCHLNIGIDFGTTYSGVAWAILGDRGTSDVGAVETWPNAPASAVKVPTKIWYKPGGAIEWGYSVPPESDALTWFKLLLLKTDELPQKIRRSKDLKSARDLLAKVKKPLITVISDYLKKIWEFAVAEIRVQVGSSVDGMPFRVIMTVPANWPRHAQDEMRQAASQAGILNRRMGGLETKLELVGEPEAAAIAAFYDESLSRRSLRVGDIVTICDAGGGTADIVTYQIEKLHPAVHIVECAISGDADLCGAMFLDSQYKQYIEGMIGENKIKKFSAHVQSTLMSNWELNIKRSFQNSTPEIVVSIPHEIAKAIKSPTNILRNRQASKLVVGDTLRVSAVDIKKMFDPVLEDVLTLIHKQVKATMEKKHKKPKSILLVGGLGSNTFLRERLGAEYSAGDIELIQPKGAKPWSSICRGAAIKGMTQDEYDDQVIPVVTSYISKSHYGIVYKVPFDASKHQEEDRKYDNATKQHLAFNQMQWYVSKGEDINRGHPVTLSWERFHPDNRPIRSFPLKIYECESPTAPTRLTGEVSECQTIDFPVDWDSLAVTVGANGEKFRRVQFELKMTLLGLGKLDFATYINGDLVGQQTVSARLADADMLSR</sequence>
<gene>
    <name evidence="2" type="ORF">P154DRAFT_562876</name>
</gene>
<proteinExistence type="predicted"/>
<organism evidence="2 3">
    <name type="scientific">Amniculicola lignicola CBS 123094</name>
    <dbReference type="NCBI Taxonomy" id="1392246"/>
    <lineage>
        <taxon>Eukaryota</taxon>
        <taxon>Fungi</taxon>
        <taxon>Dikarya</taxon>
        <taxon>Ascomycota</taxon>
        <taxon>Pezizomycotina</taxon>
        <taxon>Dothideomycetes</taxon>
        <taxon>Pleosporomycetidae</taxon>
        <taxon>Pleosporales</taxon>
        <taxon>Amniculicolaceae</taxon>
        <taxon>Amniculicola</taxon>
    </lineage>
</organism>
<dbReference type="PANTHER" id="PTHR14187:SF5">
    <property type="entry name" value="HEAT SHOCK 70 KDA PROTEIN 12A"/>
    <property type="match status" value="1"/>
</dbReference>
<feature type="compositionally biased region" description="Low complexity" evidence="1">
    <location>
        <begin position="72"/>
        <end position="86"/>
    </location>
</feature>
<accession>A0A6A5WMA7</accession>
<dbReference type="Gene3D" id="3.30.420.40">
    <property type="match status" value="1"/>
</dbReference>
<dbReference type="CDD" id="cd10170">
    <property type="entry name" value="ASKHA_NBD_HSP70"/>
    <property type="match status" value="1"/>
</dbReference>
<feature type="region of interest" description="Disordered" evidence="1">
    <location>
        <begin position="1"/>
        <end position="97"/>
    </location>
</feature>
<dbReference type="EMBL" id="ML977584">
    <property type="protein sequence ID" value="KAF2001291.1"/>
    <property type="molecule type" value="Genomic_DNA"/>
</dbReference>
<dbReference type="OrthoDB" id="2963168at2759"/>